<keyword evidence="1" id="KW-0732">Signal</keyword>
<dbReference type="Gramene" id="OE9A101979T1">
    <property type="protein sequence ID" value="OE9A101979C1"/>
    <property type="gene ID" value="OE9A101979"/>
</dbReference>
<feature type="chain" id="PRO_5036434170" evidence="1">
    <location>
        <begin position="32"/>
        <end position="127"/>
    </location>
</feature>
<protein>
    <submittedName>
        <fullName evidence="2">Uncharacterized protein</fullName>
    </submittedName>
</protein>
<evidence type="ECO:0000256" key="1">
    <source>
        <dbReference type="SAM" id="SignalP"/>
    </source>
</evidence>
<gene>
    <name evidence="2" type="ORF">OLEA9_A101979</name>
</gene>
<evidence type="ECO:0000313" key="2">
    <source>
        <dbReference type="EMBL" id="CAA2957762.1"/>
    </source>
</evidence>
<keyword evidence="3" id="KW-1185">Reference proteome</keyword>
<reference evidence="2 3" key="1">
    <citation type="submission" date="2019-12" db="EMBL/GenBank/DDBJ databases">
        <authorList>
            <person name="Alioto T."/>
            <person name="Alioto T."/>
            <person name="Gomez Garrido J."/>
        </authorList>
    </citation>
    <scope>NUCLEOTIDE SEQUENCE [LARGE SCALE GENOMIC DNA]</scope>
</reference>
<dbReference type="Proteomes" id="UP000594638">
    <property type="component" value="Unassembled WGS sequence"/>
</dbReference>
<comment type="caution">
    <text evidence="2">The sequence shown here is derived from an EMBL/GenBank/DDBJ whole genome shotgun (WGS) entry which is preliminary data.</text>
</comment>
<accession>A0A8S0PSW1</accession>
<sequence>MEFSVRSFAMVSLLLLVSMSTDMSGPLVVDAKRCNWNLCRKYCAHFGKPACCPGPFGPCRCTAACPRITSRPLVEDARGRHCDVELCIQYCKLQNYPGGCCSAFNGRCSCGKICPNEEPFIKEIVTA</sequence>
<name>A0A8S0PSW1_OLEEU</name>
<dbReference type="EMBL" id="CACTIH010000238">
    <property type="protein sequence ID" value="CAA2957760.1"/>
    <property type="molecule type" value="Genomic_DNA"/>
</dbReference>
<dbReference type="Gramene" id="OE9A101979T2">
    <property type="protein sequence ID" value="OE9A101979C2"/>
    <property type="gene ID" value="OE9A101979"/>
</dbReference>
<organism evidence="2 3">
    <name type="scientific">Olea europaea subsp. europaea</name>
    <dbReference type="NCBI Taxonomy" id="158383"/>
    <lineage>
        <taxon>Eukaryota</taxon>
        <taxon>Viridiplantae</taxon>
        <taxon>Streptophyta</taxon>
        <taxon>Embryophyta</taxon>
        <taxon>Tracheophyta</taxon>
        <taxon>Spermatophyta</taxon>
        <taxon>Magnoliopsida</taxon>
        <taxon>eudicotyledons</taxon>
        <taxon>Gunneridae</taxon>
        <taxon>Pentapetalae</taxon>
        <taxon>asterids</taxon>
        <taxon>lamiids</taxon>
        <taxon>Lamiales</taxon>
        <taxon>Oleaceae</taxon>
        <taxon>Oleeae</taxon>
        <taxon>Olea</taxon>
    </lineage>
</organism>
<proteinExistence type="predicted"/>
<dbReference type="AlphaFoldDB" id="A0A8S0PSW1"/>
<evidence type="ECO:0000313" key="3">
    <source>
        <dbReference type="Proteomes" id="UP000594638"/>
    </source>
</evidence>
<dbReference type="EMBL" id="CACTIH010000238">
    <property type="protein sequence ID" value="CAA2957762.1"/>
    <property type="molecule type" value="Genomic_DNA"/>
</dbReference>
<feature type="signal peptide" evidence="1">
    <location>
        <begin position="1"/>
        <end position="31"/>
    </location>
</feature>